<evidence type="ECO:0000313" key="3">
    <source>
        <dbReference type="Proteomes" id="UP000002277"/>
    </source>
</evidence>
<evidence type="ECO:0000313" key="2">
    <source>
        <dbReference type="Ensembl" id="ENSPTRP00000072861.1"/>
    </source>
</evidence>
<dbReference type="Proteomes" id="UP000002277">
    <property type="component" value="Chromosome 1"/>
</dbReference>
<dbReference type="Ensembl" id="ENSPTRT00000105774.1">
    <property type="protein sequence ID" value="ENSPTRP00000072861.1"/>
    <property type="gene ID" value="ENSPTRG00000044414.1"/>
</dbReference>
<feature type="region of interest" description="Disordered" evidence="1">
    <location>
        <begin position="39"/>
        <end position="74"/>
    </location>
</feature>
<dbReference type="InParanoid" id="A0A2I3S790"/>
<accession>A0A2I3S790</accession>
<keyword evidence="3" id="KW-1185">Reference proteome</keyword>
<dbReference type="AlphaFoldDB" id="A0A2I3S790"/>
<organism evidence="2 3">
    <name type="scientific">Pan troglodytes</name>
    <name type="common">Chimpanzee</name>
    <dbReference type="NCBI Taxonomy" id="9598"/>
    <lineage>
        <taxon>Eukaryota</taxon>
        <taxon>Metazoa</taxon>
        <taxon>Chordata</taxon>
        <taxon>Craniata</taxon>
        <taxon>Vertebrata</taxon>
        <taxon>Euteleostomi</taxon>
        <taxon>Mammalia</taxon>
        <taxon>Eutheria</taxon>
        <taxon>Euarchontoglires</taxon>
        <taxon>Primates</taxon>
        <taxon>Haplorrhini</taxon>
        <taxon>Catarrhini</taxon>
        <taxon>Hominidae</taxon>
        <taxon>Pan</taxon>
    </lineage>
</organism>
<reference evidence="2 3" key="1">
    <citation type="journal article" date="2005" name="Nature">
        <title>Initial sequence of the chimpanzee genome and comparison with the human genome.</title>
        <authorList>
            <consortium name="Chimpanzee sequencing and analysis consortium"/>
        </authorList>
    </citation>
    <scope>NUCLEOTIDE SEQUENCE [LARGE SCALE GENOMIC DNA]</scope>
</reference>
<protein>
    <submittedName>
        <fullName evidence="2">Uncharacterized protein</fullName>
    </submittedName>
</protein>
<sequence length="74" mass="8335">MSPGTLPVQNKNNATFLLKALSLSFIGGNHQTTAECRTLSRTTDLSPSHSPRHHESHNKKEKRHFGLKKIEKIM</sequence>
<dbReference type="Bgee" id="ENSPTRG00000044414">
    <property type="expression patterns" value="Expressed in liver and 4 other cell types or tissues"/>
</dbReference>
<proteinExistence type="predicted"/>
<evidence type="ECO:0000256" key="1">
    <source>
        <dbReference type="SAM" id="MobiDB-lite"/>
    </source>
</evidence>
<dbReference type="EMBL" id="AACZ04061542">
    <property type="status" value="NOT_ANNOTATED_CDS"/>
    <property type="molecule type" value="Genomic_DNA"/>
</dbReference>
<reference evidence="2" key="3">
    <citation type="submission" date="2025-09" db="UniProtKB">
        <authorList>
            <consortium name="Ensembl"/>
        </authorList>
    </citation>
    <scope>IDENTIFICATION</scope>
</reference>
<dbReference type="GeneTree" id="ENSGT00910000146843"/>
<reference evidence="2" key="2">
    <citation type="submission" date="2025-08" db="UniProtKB">
        <authorList>
            <consortium name="Ensembl"/>
        </authorList>
    </citation>
    <scope>IDENTIFICATION</scope>
</reference>
<name>A0A2I3S790_PANTR</name>
<feature type="compositionally biased region" description="Basic residues" evidence="1">
    <location>
        <begin position="50"/>
        <end position="67"/>
    </location>
</feature>